<dbReference type="SUPFAM" id="SSF46785">
    <property type="entry name" value="Winged helix' DNA-binding domain"/>
    <property type="match status" value="1"/>
</dbReference>
<keyword evidence="2" id="KW-0804">Transcription</keyword>
<dbReference type="InterPro" id="IPR037171">
    <property type="entry name" value="NagB/RpiA_transferase-like"/>
</dbReference>
<evidence type="ECO:0000313" key="4">
    <source>
        <dbReference type="EMBL" id="HIQ81400.1"/>
    </source>
</evidence>
<dbReference type="Pfam" id="PF08220">
    <property type="entry name" value="HTH_DeoR"/>
    <property type="match status" value="1"/>
</dbReference>
<evidence type="ECO:0000259" key="3">
    <source>
        <dbReference type="PROSITE" id="PS51000"/>
    </source>
</evidence>
<dbReference type="InterPro" id="IPR012318">
    <property type="entry name" value="HTH_CRP"/>
</dbReference>
<feature type="domain" description="HTH deoR-type" evidence="3">
    <location>
        <begin position="8"/>
        <end position="63"/>
    </location>
</feature>
<dbReference type="GO" id="GO:0043565">
    <property type="term" value="F:sequence-specific DNA binding"/>
    <property type="evidence" value="ECO:0007669"/>
    <property type="project" value="InterPro"/>
</dbReference>
<dbReference type="AlphaFoldDB" id="A0A9D0ZJ92"/>
<dbReference type="SMART" id="SM01134">
    <property type="entry name" value="DeoRC"/>
    <property type="match status" value="1"/>
</dbReference>
<dbReference type="PANTHER" id="PTHR30363">
    <property type="entry name" value="HTH-TYPE TRANSCRIPTIONAL REGULATOR SRLR-RELATED"/>
    <property type="match status" value="1"/>
</dbReference>
<dbReference type="InterPro" id="IPR000485">
    <property type="entry name" value="AsnC-type_HTH_dom"/>
</dbReference>
<dbReference type="Gene3D" id="1.10.10.10">
    <property type="entry name" value="Winged helix-like DNA-binding domain superfamily/Winged helix DNA-binding domain"/>
    <property type="match status" value="1"/>
</dbReference>
<dbReference type="SMART" id="SM00419">
    <property type="entry name" value="HTH_CRP"/>
    <property type="match status" value="1"/>
</dbReference>
<comment type="caution">
    <text evidence="4">The sequence shown here is derived from an EMBL/GenBank/DDBJ whole genome shotgun (WGS) entry which is preliminary data.</text>
</comment>
<organism evidence="4 5">
    <name type="scientific">Candidatus Scatavimonas merdigallinarum</name>
    <dbReference type="NCBI Taxonomy" id="2840914"/>
    <lineage>
        <taxon>Bacteria</taxon>
        <taxon>Bacillati</taxon>
        <taxon>Bacillota</taxon>
        <taxon>Clostridia</taxon>
        <taxon>Eubacteriales</taxon>
        <taxon>Oscillospiraceae</taxon>
        <taxon>Oscillospiraceae incertae sedis</taxon>
        <taxon>Candidatus Scatavimonas</taxon>
    </lineage>
</organism>
<proteinExistence type="predicted"/>
<reference evidence="4" key="2">
    <citation type="journal article" date="2021" name="PeerJ">
        <title>Extensive microbial diversity within the chicken gut microbiome revealed by metagenomics and culture.</title>
        <authorList>
            <person name="Gilroy R."/>
            <person name="Ravi A."/>
            <person name="Getino M."/>
            <person name="Pursley I."/>
            <person name="Horton D.L."/>
            <person name="Alikhan N.F."/>
            <person name="Baker D."/>
            <person name="Gharbi K."/>
            <person name="Hall N."/>
            <person name="Watson M."/>
            <person name="Adriaenssens E.M."/>
            <person name="Foster-Nyarko E."/>
            <person name="Jarju S."/>
            <person name="Secka A."/>
            <person name="Antonio M."/>
            <person name="Oren A."/>
            <person name="Chaudhuri R.R."/>
            <person name="La Ragione R."/>
            <person name="Hildebrand F."/>
            <person name="Pallen M.J."/>
        </authorList>
    </citation>
    <scope>NUCLEOTIDE SEQUENCE</scope>
    <source>
        <strain evidence="4">ChiSjej1B19-3389</strain>
    </source>
</reference>
<accession>A0A9D0ZJ92</accession>
<dbReference type="Proteomes" id="UP000886787">
    <property type="component" value="Unassembled WGS sequence"/>
</dbReference>
<dbReference type="Pfam" id="PF00455">
    <property type="entry name" value="DeoRC"/>
    <property type="match status" value="1"/>
</dbReference>
<evidence type="ECO:0000256" key="1">
    <source>
        <dbReference type="ARBA" id="ARBA00023015"/>
    </source>
</evidence>
<dbReference type="InterPro" id="IPR001034">
    <property type="entry name" value="DeoR_HTH"/>
</dbReference>
<dbReference type="InterPro" id="IPR011991">
    <property type="entry name" value="ArsR-like_HTH"/>
</dbReference>
<sequence>MRVSVDVIVKREQKILEMLQQQQKLSIDEISEMFGITPSSVRRQLQDMEEKGMVTRTYKGVMLAPDWQFDEDVRSRRYLQISEKKAIAKKALEYIRERDVILLGNGTTILEVAKQLKNRVNLIVTTTSVPVAAELYNNPGLEVQMVGGIVRPYTGSIVGPQSLRFLEGIHFNKAFIGADSISLENGISTPNQIEVDIDRFVIEHSQKVFVLADHSKFDKVTLAHVTDLGKVDYIITDEGNDSRCVEELKRRGYPQIIEAKAELPRR</sequence>
<dbReference type="PROSITE" id="PS51000">
    <property type="entry name" value="HTH_DEOR_2"/>
    <property type="match status" value="1"/>
</dbReference>
<keyword evidence="1" id="KW-0805">Transcription regulation</keyword>
<name>A0A9D0ZJ92_9FIRM</name>
<evidence type="ECO:0000256" key="2">
    <source>
        <dbReference type="ARBA" id="ARBA00023163"/>
    </source>
</evidence>
<evidence type="ECO:0000313" key="5">
    <source>
        <dbReference type="Proteomes" id="UP000886787"/>
    </source>
</evidence>
<protein>
    <submittedName>
        <fullName evidence="4">DeoR/GlpR transcriptional regulator</fullName>
    </submittedName>
</protein>
<dbReference type="InterPro" id="IPR036388">
    <property type="entry name" value="WH-like_DNA-bd_sf"/>
</dbReference>
<dbReference type="InterPro" id="IPR036390">
    <property type="entry name" value="WH_DNA-bd_sf"/>
</dbReference>
<dbReference type="GO" id="GO:0003700">
    <property type="term" value="F:DNA-binding transcription factor activity"/>
    <property type="evidence" value="ECO:0007669"/>
    <property type="project" value="InterPro"/>
</dbReference>
<dbReference type="EMBL" id="DVFW01000048">
    <property type="protein sequence ID" value="HIQ81400.1"/>
    <property type="molecule type" value="Genomic_DNA"/>
</dbReference>
<dbReference type="InterPro" id="IPR050313">
    <property type="entry name" value="Carb_Metab_HTH_regulators"/>
</dbReference>
<dbReference type="PRINTS" id="PR00033">
    <property type="entry name" value="HTHASNC"/>
</dbReference>
<dbReference type="SMART" id="SM00420">
    <property type="entry name" value="HTH_DEOR"/>
    <property type="match status" value="1"/>
</dbReference>
<gene>
    <name evidence="4" type="ORF">IAD32_09010</name>
</gene>
<dbReference type="Gene3D" id="3.40.50.1360">
    <property type="match status" value="1"/>
</dbReference>
<dbReference type="CDD" id="cd00090">
    <property type="entry name" value="HTH_ARSR"/>
    <property type="match status" value="1"/>
</dbReference>
<dbReference type="PANTHER" id="PTHR30363:SF44">
    <property type="entry name" value="AGA OPERON TRANSCRIPTIONAL REPRESSOR-RELATED"/>
    <property type="match status" value="1"/>
</dbReference>
<reference evidence="4" key="1">
    <citation type="submission" date="2020-10" db="EMBL/GenBank/DDBJ databases">
        <authorList>
            <person name="Gilroy R."/>
        </authorList>
    </citation>
    <scope>NUCLEOTIDE SEQUENCE</scope>
    <source>
        <strain evidence="4">ChiSjej1B19-3389</strain>
    </source>
</reference>
<dbReference type="SUPFAM" id="SSF100950">
    <property type="entry name" value="NagB/RpiA/CoA transferase-like"/>
    <property type="match status" value="1"/>
</dbReference>
<dbReference type="InterPro" id="IPR014036">
    <property type="entry name" value="DeoR-like_C"/>
</dbReference>